<evidence type="ECO:0000256" key="3">
    <source>
        <dbReference type="ARBA" id="ARBA00022643"/>
    </source>
</evidence>
<dbReference type="PANTHER" id="PTHR43425">
    <property type="entry name" value="OXYGEN-INSENSITIVE NADPH NITROREDUCTASE"/>
    <property type="match status" value="1"/>
</dbReference>
<keyword evidence="4 5" id="KW-0560">Oxidoreductase</keyword>
<dbReference type="InterPro" id="IPR029479">
    <property type="entry name" value="Nitroreductase"/>
</dbReference>
<dbReference type="InterPro" id="IPR000415">
    <property type="entry name" value="Nitroreductase-like"/>
</dbReference>
<organism evidence="7 8">
    <name type="scientific">Conservatibacter flavescens</name>
    <dbReference type="NCBI Taxonomy" id="28161"/>
    <lineage>
        <taxon>Bacteria</taxon>
        <taxon>Pseudomonadati</taxon>
        <taxon>Pseudomonadota</taxon>
        <taxon>Gammaproteobacteria</taxon>
        <taxon>Pasteurellales</taxon>
        <taxon>Pasteurellaceae</taxon>
        <taxon>Conservatibacter</taxon>
    </lineage>
</organism>
<feature type="domain" description="Nitroreductase" evidence="6">
    <location>
        <begin position="12"/>
        <end position="163"/>
    </location>
</feature>
<dbReference type="EMBL" id="PHHA01000026">
    <property type="protein sequence ID" value="PJG84633.1"/>
    <property type="molecule type" value="Genomic_DNA"/>
</dbReference>
<keyword evidence="8" id="KW-1185">Reference proteome</keyword>
<evidence type="ECO:0000313" key="8">
    <source>
        <dbReference type="Proteomes" id="UP000229329"/>
    </source>
</evidence>
<dbReference type="AlphaFoldDB" id="A0A2M8S0G0"/>
<dbReference type="Proteomes" id="UP000229329">
    <property type="component" value="Unassembled WGS sequence"/>
</dbReference>
<name>A0A2M8S0G0_9PAST</name>
<evidence type="ECO:0000313" key="7">
    <source>
        <dbReference type="EMBL" id="PJG84633.1"/>
    </source>
</evidence>
<evidence type="ECO:0000256" key="1">
    <source>
        <dbReference type="ARBA" id="ARBA00008366"/>
    </source>
</evidence>
<evidence type="ECO:0000256" key="5">
    <source>
        <dbReference type="PIRNR" id="PIRNR005426"/>
    </source>
</evidence>
<dbReference type="InterPro" id="IPR016446">
    <property type="entry name" value="Flavin_OxRdtase_Frp"/>
</dbReference>
<accession>A0A2M8S0G0</accession>
<dbReference type="CDD" id="cd02146">
    <property type="entry name" value="NfsA-like"/>
    <property type="match status" value="1"/>
</dbReference>
<dbReference type="OrthoDB" id="3181400at2"/>
<dbReference type="PANTHER" id="PTHR43425:SF2">
    <property type="entry name" value="OXYGEN-INSENSITIVE NADPH NITROREDUCTASE"/>
    <property type="match status" value="1"/>
</dbReference>
<evidence type="ECO:0000256" key="4">
    <source>
        <dbReference type="ARBA" id="ARBA00023002"/>
    </source>
</evidence>
<dbReference type="NCBIfam" id="NF008033">
    <property type="entry name" value="PRK10765.1"/>
    <property type="match status" value="1"/>
</dbReference>
<dbReference type="Pfam" id="PF00881">
    <property type="entry name" value="Nitroreductase"/>
    <property type="match status" value="1"/>
</dbReference>
<dbReference type="Gene3D" id="3.40.109.10">
    <property type="entry name" value="NADH Oxidase"/>
    <property type="match status" value="1"/>
</dbReference>
<dbReference type="SUPFAM" id="SSF55469">
    <property type="entry name" value="FMN-dependent nitroreductase-like"/>
    <property type="match status" value="1"/>
</dbReference>
<proteinExistence type="inferred from homology"/>
<dbReference type="RefSeq" id="WP_100289461.1">
    <property type="nucleotide sequence ID" value="NZ_PHHA01000026.1"/>
</dbReference>
<dbReference type="PIRSF" id="PIRSF005426">
    <property type="entry name" value="Frp"/>
    <property type="match status" value="1"/>
</dbReference>
<gene>
    <name evidence="7" type="ORF">CVP05_10185</name>
</gene>
<keyword evidence="5" id="KW-0521">NADP</keyword>
<keyword evidence="3 5" id="KW-0288">FMN</keyword>
<reference evidence="7 8" key="1">
    <citation type="submission" date="2017-11" db="EMBL/GenBank/DDBJ databases">
        <title>Reclassification of Bisgaard taxon 7 as Conservatibacter flavescens gen. nov., sp. nov.</title>
        <authorList>
            <person name="Christensen H."/>
        </authorList>
    </citation>
    <scope>NUCLEOTIDE SEQUENCE [LARGE SCALE GENOMIC DNA]</scope>
    <source>
        <strain evidence="7 8">7_4</strain>
    </source>
</reference>
<protein>
    <submittedName>
        <fullName evidence="7">Oxygen-insensitive NADPH nitroreductase</fullName>
    </submittedName>
</protein>
<dbReference type="GO" id="GO:0016491">
    <property type="term" value="F:oxidoreductase activity"/>
    <property type="evidence" value="ECO:0007669"/>
    <property type="project" value="UniProtKB-UniRule"/>
</dbReference>
<keyword evidence="2 5" id="KW-0285">Flavoprotein</keyword>
<evidence type="ECO:0000256" key="2">
    <source>
        <dbReference type="ARBA" id="ARBA00022630"/>
    </source>
</evidence>
<sequence>MMNKTSSTLDTILSHRSIRKFTPKKISTDILEQLINAARCASTSNNLQCISIIRITDETLREQIMACASNQQYIKDAAEFFVFCVDFHKHQQICPESQLDYTEVLLIGAVDAGIMAQNVLVAAESLGLGGVYIGALRNEIEKVSELLKLPAHSFPVFGLCLGYPAQDPPLKPRLPKTLMCFENTYQALQEPILAEYNQQVQEYYQQRSKIDMDWTRNIEKTLAKPVRPHILPFLQKQGFIKK</sequence>
<evidence type="ECO:0000259" key="6">
    <source>
        <dbReference type="Pfam" id="PF00881"/>
    </source>
</evidence>
<comment type="similarity">
    <text evidence="1 5">Belongs to the flavin oxidoreductase frp family.</text>
</comment>
<comment type="caution">
    <text evidence="7">The sequence shown here is derived from an EMBL/GenBank/DDBJ whole genome shotgun (WGS) entry which is preliminary data.</text>
</comment>